<organism evidence="1 2">
    <name type="scientific">Marinobacterium stanieri</name>
    <dbReference type="NCBI Taxonomy" id="49186"/>
    <lineage>
        <taxon>Bacteria</taxon>
        <taxon>Pseudomonadati</taxon>
        <taxon>Pseudomonadota</taxon>
        <taxon>Gammaproteobacteria</taxon>
        <taxon>Oceanospirillales</taxon>
        <taxon>Oceanospirillaceae</taxon>
        <taxon>Marinobacterium</taxon>
    </lineage>
</organism>
<dbReference type="Proteomes" id="UP000186895">
    <property type="component" value="Unassembled WGS sequence"/>
</dbReference>
<reference evidence="1 2" key="1">
    <citation type="submission" date="2017-01" db="EMBL/GenBank/DDBJ databases">
        <authorList>
            <person name="Mah S.A."/>
            <person name="Swanson W.J."/>
            <person name="Moy G.W."/>
            <person name="Vacquier V.D."/>
        </authorList>
    </citation>
    <scope>NUCLEOTIDE SEQUENCE [LARGE SCALE GENOMIC DNA]</scope>
    <source>
        <strain evidence="1 2">DSM 7027</strain>
    </source>
</reference>
<keyword evidence="2" id="KW-1185">Reference proteome</keyword>
<dbReference type="EMBL" id="FTMN01000014">
    <property type="protein sequence ID" value="SIR02833.1"/>
    <property type="molecule type" value="Genomic_DNA"/>
</dbReference>
<protein>
    <submittedName>
        <fullName evidence="1">Uncharacterized protein</fullName>
    </submittedName>
</protein>
<dbReference type="AlphaFoldDB" id="A0A1N6XKJ6"/>
<accession>A0A1N6XKJ6</accession>
<sequence length="86" mass="10062">MIELAKQEGHRFGCHPFTVIRALRGFYGSDRILNELLTALSEKHSKPFTTEEDAIELMAIHDKEKHYTDTSRFPYPCYKDDEEQNT</sequence>
<evidence type="ECO:0000313" key="2">
    <source>
        <dbReference type="Proteomes" id="UP000186895"/>
    </source>
</evidence>
<name>A0A1N6XKJ6_9GAMM</name>
<dbReference type="STRING" id="49186.SAMN05421647_11476"/>
<proteinExistence type="predicted"/>
<gene>
    <name evidence="1" type="ORF">SAMN05421647_11476</name>
</gene>
<evidence type="ECO:0000313" key="1">
    <source>
        <dbReference type="EMBL" id="SIR02833.1"/>
    </source>
</evidence>